<gene>
    <name evidence="3" type="ORF">METEAL_01180</name>
</gene>
<dbReference type="EMBL" id="AP027080">
    <property type="protein sequence ID" value="BDU70944.1"/>
    <property type="molecule type" value="Genomic_DNA"/>
</dbReference>
<dbReference type="InterPro" id="IPR002559">
    <property type="entry name" value="Transposase_11"/>
</dbReference>
<name>A0AA48GHB0_9BACT</name>
<dbReference type="Pfam" id="PF01609">
    <property type="entry name" value="DDE_Tnp_1"/>
    <property type="match status" value="1"/>
</dbReference>
<dbReference type="GO" id="GO:0004803">
    <property type="term" value="F:transposase activity"/>
    <property type="evidence" value="ECO:0007669"/>
    <property type="project" value="InterPro"/>
</dbReference>
<dbReference type="GO" id="GO:0003677">
    <property type="term" value="F:DNA binding"/>
    <property type="evidence" value="ECO:0007669"/>
    <property type="project" value="InterPro"/>
</dbReference>
<accession>A0AA48GHB0</accession>
<keyword evidence="1" id="KW-0472">Membrane</keyword>
<dbReference type="KEGG" id="msil:METEAL_01180"/>
<feature type="transmembrane region" description="Helical" evidence="1">
    <location>
        <begin position="111"/>
        <end position="127"/>
    </location>
</feature>
<evidence type="ECO:0000259" key="2">
    <source>
        <dbReference type="Pfam" id="PF01609"/>
    </source>
</evidence>
<reference evidence="4" key="1">
    <citation type="journal article" date="2023" name="Int. J. Syst. Evol. Microbiol.">
        <title>Mesoterricola silvestris gen. nov., sp. nov., Mesoterricola sediminis sp. nov., Geothrix oryzae sp. nov., Geothrix edaphica sp. nov., Geothrix rubra sp. nov., and Geothrix limicola sp. nov., six novel members of Acidobacteriota isolated from soils.</title>
        <authorList>
            <person name="Itoh H."/>
            <person name="Sugisawa Y."/>
            <person name="Mise K."/>
            <person name="Xu Z."/>
            <person name="Kuniyasu M."/>
            <person name="Ushijima N."/>
            <person name="Kawano K."/>
            <person name="Kobayashi E."/>
            <person name="Shiratori Y."/>
            <person name="Masuda Y."/>
            <person name="Senoo K."/>
        </authorList>
    </citation>
    <scope>NUCLEOTIDE SEQUENCE [LARGE SCALE GENOMIC DNA]</scope>
    <source>
        <strain evidence="4">W79</strain>
    </source>
</reference>
<organism evidence="3 4">
    <name type="scientific">Mesoterricola silvestris</name>
    <dbReference type="NCBI Taxonomy" id="2927979"/>
    <lineage>
        <taxon>Bacteria</taxon>
        <taxon>Pseudomonadati</taxon>
        <taxon>Acidobacteriota</taxon>
        <taxon>Holophagae</taxon>
        <taxon>Holophagales</taxon>
        <taxon>Holophagaceae</taxon>
        <taxon>Mesoterricola</taxon>
    </lineage>
</organism>
<proteinExistence type="predicted"/>
<keyword evidence="1" id="KW-1133">Transmembrane helix</keyword>
<dbReference type="PANTHER" id="PTHR30007">
    <property type="entry name" value="PHP DOMAIN PROTEIN"/>
    <property type="match status" value="1"/>
</dbReference>
<evidence type="ECO:0000313" key="4">
    <source>
        <dbReference type="Proteomes" id="UP001238179"/>
    </source>
</evidence>
<dbReference type="GO" id="GO:0006313">
    <property type="term" value="P:DNA transposition"/>
    <property type="evidence" value="ECO:0007669"/>
    <property type="project" value="InterPro"/>
</dbReference>
<dbReference type="PANTHER" id="PTHR30007:SF1">
    <property type="entry name" value="BLR1914 PROTEIN"/>
    <property type="match status" value="1"/>
</dbReference>
<sequence>MSTKVHLVCDSHGNPIDFVLTGGQTHDCTQSCTLLMGRTAVAVLADKGYDDNRTRSTIQEMGAEVVIPSRLCRKVPIDYDAFLYRARHAVENLFAKMKHFRSLATRYDKTTRNYAAMVAIACLVIWLKL</sequence>
<keyword evidence="4" id="KW-1185">Reference proteome</keyword>
<protein>
    <recommendedName>
        <fullName evidence="2">Transposase IS4-like domain-containing protein</fullName>
    </recommendedName>
</protein>
<dbReference type="Proteomes" id="UP001238179">
    <property type="component" value="Chromosome"/>
</dbReference>
<evidence type="ECO:0000256" key="1">
    <source>
        <dbReference type="SAM" id="Phobius"/>
    </source>
</evidence>
<keyword evidence="1" id="KW-0812">Transmembrane</keyword>
<dbReference type="AlphaFoldDB" id="A0AA48GHB0"/>
<feature type="domain" description="Transposase IS4-like" evidence="2">
    <location>
        <begin position="3"/>
        <end position="124"/>
    </location>
</feature>
<evidence type="ECO:0000313" key="3">
    <source>
        <dbReference type="EMBL" id="BDU70944.1"/>
    </source>
</evidence>
<dbReference type="NCBIfam" id="NF033580">
    <property type="entry name" value="transpos_IS5_3"/>
    <property type="match status" value="1"/>
</dbReference>